<dbReference type="AlphaFoldDB" id="A0A7D5QB42"/>
<gene>
    <name evidence="1" type="ORF">HUG12_15475</name>
</gene>
<protein>
    <submittedName>
        <fullName evidence="1">Uncharacterized protein</fullName>
    </submittedName>
</protein>
<sequence length="59" mass="6597">MFEYDPPGSGTALKAWYSEEIGRVRVTSTPGGIALNAERTRELRDELDALLDRIEEDDA</sequence>
<reference evidence="1 2" key="1">
    <citation type="submission" date="2020-06" db="EMBL/GenBank/DDBJ databases">
        <title>NJ-3-1, isolated from saline soil.</title>
        <authorList>
            <person name="Cui H.L."/>
            <person name="Shi X."/>
        </authorList>
    </citation>
    <scope>NUCLEOTIDE SEQUENCE [LARGE SCALE GENOMIC DNA]</scope>
    <source>
        <strain evidence="1 2">NJ-3-1</strain>
    </source>
</reference>
<dbReference type="RefSeq" id="WP_179269641.1">
    <property type="nucleotide sequence ID" value="NZ_CP058579.1"/>
</dbReference>
<evidence type="ECO:0000313" key="2">
    <source>
        <dbReference type="Proteomes" id="UP000509626"/>
    </source>
</evidence>
<dbReference type="Proteomes" id="UP000509626">
    <property type="component" value="Chromosome"/>
</dbReference>
<proteinExistence type="predicted"/>
<organism evidence="1 2">
    <name type="scientific">Halorarum salinum</name>
    <dbReference type="NCBI Taxonomy" id="2743089"/>
    <lineage>
        <taxon>Archaea</taxon>
        <taxon>Methanobacteriati</taxon>
        <taxon>Methanobacteriota</taxon>
        <taxon>Stenosarchaea group</taxon>
        <taxon>Halobacteria</taxon>
        <taxon>Halobacteriales</taxon>
        <taxon>Haloferacaceae</taxon>
        <taxon>Halorarum</taxon>
    </lineage>
</organism>
<dbReference type="GeneID" id="56038888"/>
<evidence type="ECO:0000313" key="1">
    <source>
        <dbReference type="EMBL" id="QLG63056.1"/>
    </source>
</evidence>
<name>A0A7D5QB42_9EURY</name>
<dbReference type="KEGG" id="halu:HUG12_15475"/>
<accession>A0A7D5QB42</accession>
<keyword evidence="2" id="KW-1185">Reference proteome</keyword>
<dbReference type="EMBL" id="CP058579">
    <property type="protein sequence ID" value="QLG63056.1"/>
    <property type="molecule type" value="Genomic_DNA"/>
</dbReference>